<dbReference type="InterPro" id="IPR041478">
    <property type="entry name" value="TetR_C_27"/>
</dbReference>
<dbReference type="Pfam" id="PF17935">
    <property type="entry name" value="TetR_C_27"/>
    <property type="match status" value="1"/>
</dbReference>
<dbReference type="InterPro" id="IPR050109">
    <property type="entry name" value="HTH-type_TetR-like_transc_reg"/>
</dbReference>
<dbReference type="Gene3D" id="1.10.357.10">
    <property type="entry name" value="Tetracycline Repressor, domain 2"/>
    <property type="match status" value="1"/>
</dbReference>
<dbReference type="SUPFAM" id="SSF46689">
    <property type="entry name" value="Homeodomain-like"/>
    <property type="match status" value="1"/>
</dbReference>
<protein>
    <submittedName>
        <fullName evidence="6">TetR family transcriptional regulator</fullName>
    </submittedName>
</protein>
<reference evidence="6 7" key="1">
    <citation type="journal article" date="2012" name="J. Bacteriol.">
        <title>Draft Genome Sequence of Sinorhizobium meliloti CCNWSX0020, a Nitrogen-Fixing Symbiont with Copper Tolerance Capability Isolated from Lead-Zinc Mine Tailings.</title>
        <authorList>
            <person name="Li Z."/>
            <person name="Ma Z."/>
            <person name="Hao X."/>
            <person name="Wei G."/>
        </authorList>
    </citation>
    <scope>NUCLEOTIDE SEQUENCE [LARGE SCALE GENOMIC DNA]</scope>
    <source>
        <strain evidence="6 7">CCNWSX0020</strain>
    </source>
</reference>
<dbReference type="RefSeq" id="WP_003525996.1">
    <property type="nucleotide sequence ID" value="NZ_AGVV01000004.1"/>
</dbReference>
<dbReference type="PROSITE" id="PS50977">
    <property type="entry name" value="HTH_TETR_2"/>
    <property type="match status" value="1"/>
</dbReference>
<keyword evidence="3" id="KW-0804">Transcription</keyword>
<evidence type="ECO:0000256" key="1">
    <source>
        <dbReference type="ARBA" id="ARBA00023015"/>
    </source>
</evidence>
<feature type="DNA-binding region" description="H-T-H motif" evidence="4">
    <location>
        <begin position="21"/>
        <end position="40"/>
    </location>
</feature>
<dbReference type="Pfam" id="PF00440">
    <property type="entry name" value="TetR_N"/>
    <property type="match status" value="1"/>
</dbReference>
<dbReference type="PATRIC" id="fig|1107881.3.peg.659"/>
<evidence type="ECO:0000313" key="7">
    <source>
        <dbReference type="Proteomes" id="UP000004038"/>
    </source>
</evidence>
<feature type="domain" description="HTH tetR-type" evidence="5">
    <location>
        <begin position="1"/>
        <end position="58"/>
    </location>
</feature>
<dbReference type="PANTHER" id="PTHR30055">
    <property type="entry name" value="HTH-TYPE TRANSCRIPTIONAL REGULATOR RUTR"/>
    <property type="match status" value="1"/>
</dbReference>
<gene>
    <name evidence="6" type="ORF">SM0020_03275</name>
</gene>
<dbReference type="EMBL" id="AGVV01000004">
    <property type="protein sequence ID" value="EHK79361.1"/>
    <property type="molecule type" value="Genomic_DNA"/>
</dbReference>
<evidence type="ECO:0000256" key="2">
    <source>
        <dbReference type="ARBA" id="ARBA00023125"/>
    </source>
</evidence>
<dbReference type="GO" id="GO:0003700">
    <property type="term" value="F:DNA-binding transcription factor activity"/>
    <property type="evidence" value="ECO:0007669"/>
    <property type="project" value="TreeGrafter"/>
</dbReference>
<dbReference type="GO" id="GO:0000976">
    <property type="term" value="F:transcription cis-regulatory region binding"/>
    <property type="evidence" value="ECO:0007669"/>
    <property type="project" value="TreeGrafter"/>
</dbReference>
<accession>H0FU30</accession>
<evidence type="ECO:0000313" key="6">
    <source>
        <dbReference type="EMBL" id="EHK79361.1"/>
    </source>
</evidence>
<evidence type="ECO:0000256" key="4">
    <source>
        <dbReference type="PROSITE-ProRule" id="PRU00335"/>
    </source>
</evidence>
<sequence length="191" mass="21672">MERILDAAADLCRVYGAAKTNVCDVATSLKMSSANIYRFFPSKSALHNALVARVLETNLLTVRRESRQLSSAARLREFILGQHRRIVALIRDEQRTYELLATADEELWPAFDAHALRVRAFVAELIRDGIRRQEFRHCNSVMAAECFCTSTATLWKPKTAKRFRSDGDFMTPDDLVCFSVEALRNVAPHLP</sequence>
<keyword evidence="2 4" id="KW-0238">DNA-binding</keyword>
<dbReference type="Proteomes" id="UP000004038">
    <property type="component" value="Unassembled WGS sequence"/>
</dbReference>
<dbReference type="PANTHER" id="PTHR30055:SF151">
    <property type="entry name" value="TRANSCRIPTIONAL REGULATORY PROTEIN"/>
    <property type="match status" value="1"/>
</dbReference>
<name>H0FU30_RHIML</name>
<dbReference type="InterPro" id="IPR036271">
    <property type="entry name" value="Tet_transcr_reg_TetR-rel_C_sf"/>
</dbReference>
<evidence type="ECO:0000259" key="5">
    <source>
        <dbReference type="PROSITE" id="PS50977"/>
    </source>
</evidence>
<organism evidence="6 7">
    <name type="scientific">Sinorhizobium meliloti CCNWSX0020</name>
    <dbReference type="NCBI Taxonomy" id="1107881"/>
    <lineage>
        <taxon>Bacteria</taxon>
        <taxon>Pseudomonadati</taxon>
        <taxon>Pseudomonadota</taxon>
        <taxon>Alphaproteobacteria</taxon>
        <taxon>Hyphomicrobiales</taxon>
        <taxon>Rhizobiaceae</taxon>
        <taxon>Sinorhizobium/Ensifer group</taxon>
        <taxon>Sinorhizobium</taxon>
    </lineage>
</organism>
<dbReference type="InterPro" id="IPR009057">
    <property type="entry name" value="Homeodomain-like_sf"/>
</dbReference>
<dbReference type="AlphaFoldDB" id="H0FU30"/>
<keyword evidence="1" id="KW-0805">Transcription regulation</keyword>
<proteinExistence type="predicted"/>
<evidence type="ECO:0000256" key="3">
    <source>
        <dbReference type="ARBA" id="ARBA00023163"/>
    </source>
</evidence>
<dbReference type="InterPro" id="IPR001647">
    <property type="entry name" value="HTH_TetR"/>
</dbReference>
<dbReference type="SUPFAM" id="SSF48498">
    <property type="entry name" value="Tetracyclin repressor-like, C-terminal domain"/>
    <property type="match status" value="1"/>
</dbReference>